<organism evidence="1 2">
    <name type="scientific">Phlebia brevispora</name>
    <dbReference type="NCBI Taxonomy" id="194682"/>
    <lineage>
        <taxon>Eukaryota</taxon>
        <taxon>Fungi</taxon>
        <taxon>Dikarya</taxon>
        <taxon>Basidiomycota</taxon>
        <taxon>Agaricomycotina</taxon>
        <taxon>Agaricomycetes</taxon>
        <taxon>Polyporales</taxon>
        <taxon>Meruliaceae</taxon>
        <taxon>Phlebia</taxon>
    </lineage>
</organism>
<sequence length="260" mass="29032">MGRTPSVQSCHSAGNGKRTTQDKDDPRTISYKVVNSASNHAMATKPAIPYPADWTLSRLQSYLEPPDGRRTLRWESYLYGPFNSICTQIFLASQRFMVSPQLVVLDEHEGGDSSIIAEDGSFELEDDGANTADLSLDNFGAFVPGRALGRLPKDKIYVPDFVILKVPEDGDTRNDTAVGLIEIKKDAITDSGARVQMRGYMSCLDSKNVAPDFCGYLVLGQQTVVYDYHPSRRTPRRRREISTLDGLVEELRKLAEKNWH</sequence>
<evidence type="ECO:0000313" key="1">
    <source>
        <dbReference type="EMBL" id="KAJ3524663.1"/>
    </source>
</evidence>
<dbReference type="Proteomes" id="UP001148662">
    <property type="component" value="Unassembled WGS sequence"/>
</dbReference>
<evidence type="ECO:0000313" key="2">
    <source>
        <dbReference type="Proteomes" id="UP001148662"/>
    </source>
</evidence>
<comment type="caution">
    <text evidence="1">The sequence shown here is derived from an EMBL/GenBank/DDBJ whole genome shotgun (WGS) entry which is preliminary data.</text>
</comment>
<accession>A0ACC1RSD8</accession>
<protein>
    <submittedName>
        <fullName evidence="1">Uncharacterized protein</fullName>
    </submittedName>
</protein>
<dbReference type="EMBL" id="JANHOG010002318">
    <property type="protein sequence ID" value="KAJ3524663.1"/>
    <property type="molecule type" value="Genomic_DNA"/>
</dbReference>
<reference evidence="1" key="1">
    <citation type="submission" date="2022-07" db="EMBL/GenBank/DDBJ databases">
        <title>Genome Sequence of Phlebia brevispora.</title>
        <authorList>
            <person name="Buettner E."/>
        </authorList>
    </citation>
    <scope>NUCLEOTIDE SEQUENCE</scope>
    <source>
        <strain evidence="1">MPL23</strain>
    </source>
</reference>
<keyword evidence="2" id="KW-1185">Reference proteome</keyword>
<gene>
    <name evidence="1" type="ORF">NM688_g8523</name>
</gene>
<name>A0ACC1RSD8_9APHY</name>
<proteinExistence type="predicted"/>